<keyword evidence="2" id="KW-0812">Transmembrane</keyword>
<dbReference type="Gene3D" id="3.40.50.300">
    <property type="entry name" value="P-loop containing nucleotide triphosphate hydrolases"/>
    <property type="match status" value="1"/>
</dbReference>
<organism evidence="4">
    <name type="scientific">Acidicaldus sp</name>
    <dbReference type="NCBI Taxonomy" id="1872105"/>
    <lineage>
        <taxon>Bacteria</taxon>
        <taxon>Pseudomonadati</taxon>
        <taxon>Pseudomonadota</taxon>
        <taxon>Alphaproteobacteria</taxon>
        <taxon>Acetobacterales</taxon>
        <taxon>Acetobacteraceae</taxon>
        <taxon>Acidicaldus</taxon>
    </lineage>
</organism>
<sequence>MLEIREKALRAMDSIIPHTKWCDARAQILKLFEDGPNVVGLFGPAGTGKTLLLHELSRVFRDLGHETRLFERSDILPECDDAAVILIDEVHRALPATLAKLGQRGNRFIIFAAVSAAAEHWQDSLSNFAKIELGCLLFDDIKMFVSARLAQRAQPSELFSREAIAKLAILSEGVPRVLDNLIKLSCFSASLEGVEQVHAAHIEEAAALLSIETSDEKSAREPEITDLDSASTVTKANSSQADGEEQIPILLDYADDKSKHLEIKENKILPLSPINLSSSKINSQKNRREQVLDLTFVFVCFFALMALLSWPGLPWPGLRPFLSLATLYKPGNASSSLSVETKLTSITGVGKNHDRPPAPDASPGARPVKLQPTKMPPAPYPRAAPDARAAPDDRLAAAPSARFSQIDAAAAGLAVAGPAITVLAGEGSRSNVKPLPAFNPSIMPSAESYGGFAPTRLFPLPNTTPIRVVIGYPRGNLKAAARAAELARTLTSMGFLAEDPIPVLSRAAAPSISFFFAQDRDGAVEISHKLASAFGQPRLIVLSPRSAIPRPGTVEILIATP</sequence>
<feature type="region of interest" description="Disordered" evidence="1">
    <location>
        <begin position="347"/>
        <end position="394"/>
    </location>
</feature>
<feature type="transmembrane region" description="Helical" evidence="2">
    <location>
        <begin position="291"/>
        <end position="313"/>
    </location>
</feature>
<evidence type="ECO:0000256" key="1">
    <source>
        <dbReference type="SAM" id="MobiDB-lite"/>
    </source>
</evidence>
<evidence type="ECO:0000313" key="4">
    <source>
        <dbReference type="EMBL" id="HGC43621.1"/>
    </source>
</evidence>
<dbReference type="EMBL" id="DTQM01000199">
    <property type="protein sequence ID" value="HGC43621.1"/>
    <property type="molecule type" value="Genomic_DNA"/>
</dbReference>
<dbReference type="AlphaFoldDB" id="A0A8J4HDG0"/>
<gene>
    <name evidence="4" type="ORF">ENY07_10440</name>
</gene>
<feature type="region of interest" description="Disordered" evidence="1">
    <location>
        <begin position="214"/>
        <end position="241"/>
    </location>
</feature>
<dbReference type="SMART" id="SM00382">
    <property type="entry name" value="AAA"/>
    <property type="match status" value="1"/>
</dbReference>
<accession>A0A8J4HDG0</accession>
<protein>
    <recommendedName>
        <fullName evidence="3">AAA+ ATPase domain-containing protein</fullName>
    </recommendedName>
</protein>
<proteinExistence type="predicted"/>
<keyword evidence="2" id="KW-1133">Transmembrane helix</keyword>
<keyword evidence="2" id="KW-0472">Membrane</keyword>
<evidence type="ECO:0000259" key="3">
    <source>
        <dbReference type="SMART" id="SM00382"/>
    </source>
</evidence>
<feature type="domain" description="AAA+ ATPase" evidence="3">
    <location>
        <begin position="35"/>
        <end position="142"/>
    </location>
</feature>
<reference evidence="4" key="1">
    <citation type="journal article" date="2020" name="mSystems">
        <title>Genome- and Community-Level Interaction Insights into Carbon Utilization and Element Cycling Functions of Hydrothermarchaeota in Hydrothermal Sediment.</title>
        <authorList>
            <person name="Zhou Z."/>
            <person name="Liu Y."/>
            <person name="Xu W."/>
            <person name="Pan J."/>
            <person name="Luo Z.H."/>
            <person name="Li M."/>
        </authorList>
    </citation>
    <scope>NUCLEOTIDE SEQUENCE</scope>
    <source>
        <strain evidence="4">SpSt-997</strain>
    </source>
</reference>
<evidence type="ECO:0000256" key="2">
    <source>
        <dbReference type="SAM" id="Phobius"/>
    </source>
</evidence>
<name>A0A8J4HDG0_9PROT</name>
<dbReference type="SUPFAM" id="SSF52540">
    <property type="entry name" value="P-loop containing nucleoside triphosphate hydrolases"/>
    <property type="match status" value="1"/>
</dbReference>
<comment type="caution">
    <text evidence="4">The sequence shown here is derived from an EMBL/GenBank/DDBJ whole genome shotgun (WGS) entry which is preliminary data.</text>
</comment>
<dbReference type="InterPro" id="IPR003593">
    <property type="entry name" value="AAA+_ATPase"/>
</dbReference>
<feature type="compositionally biased region" description="Basic and acidic residues" evidence="1">
    <location>
        <begin position="214"/>
        <end position="223"/>
    </location>
</feature>
<feature type="compositionally biased region" description="Polar residues" evidence="1">
    <location>
        <begin position="228"/>
        <end position="241"/>
    </location>
</feature>
<dbReference type="InterPro" id="IPR027417">
    <property type="entry name" value="P-loop_NTPase"/>
</dbReference>